<evidence type="ECO:0000256" key="3">
    <source>
        <dbReference type="ARBA" id="ARBA00022737"/>
    </source>
</evidence>
<dbReference type="GO" id="GO:0005634">
    <property type="term" value="C:nucleus"/>
    <property type="evidence" value="ECO:0007669"/>
    <property type="project" value="UniProtKB-SubCell"/>
</dbReference>
<evidence type="ECO:0000256" key="6">
    <source>
        <dbReference type="ARBA" id="ARBA00023015"/>
    </source>
</evidence>
<dbReference type="SMART" id="SM00355">
    <property type="entry name" value="ZnF_C2H2"/>
    <property type="match status" value="13"/>
</dbReference>
<keyword evidence="2 12" id="KW-0479">Metal-binding</keyword>
<dbReference type="GeneID" id="113203036"/>
<evidence type="ECO:0000256" key="9">
    <source>
        <dbReference type="ARBA" id="ARBA00023242"/>
    </source>
</evidence>
<dbReference type="Gene3D" id="3.40.1800.20">
    <property type="match status" value="1"/>
</dbReference>
<feature type="domain" description="C2H2-type" evidence="13">
    <location>
        <begin position="633"/>
        <end position="660"/>
    </location>
</feature>
<keyword evidence="6" id="KW-0805">Transcription regulation</keyword>
<feature type="domain" description="C2H2-type" evidence="13">
    <location>
        <begin position="599"/>
        <end position="626"/>
    </location>
</feature>
<dbReference type="PROSITE" id="PS00028">
    <property type="entry name" value="ZINC_FINGER_C2H2_1"/>
    <property type="match status" value="12"/>
</dbReference>
<dbReference type="KEGG" id="foc:113203036"/>
<evidence type="ECO:0000259" key="14">
    <source>
        <dbReference type="PROSITE" id="PS50950"/>
    </source>
</evidence>
<evidence type="ECO:0000256" key="2">
    <source>
        <dbReference type="ARBA" id="ARBA00022723"/>
    </source>
</evidence>
<accession>A0A6J1S3E4</accession>
<dbReference type="GO" id="GO:0003677">
    <property type="term" value="F:DNA binding"/>
    <property type="evidence" value="ECO:0007669"/>
    <property type="project" value="UniProtKB-UniRule"/>
</dbReference>
<dbReference type="PROSITE" id="PS50950">
    <property type="entry name" value="ZF_THAP"/>
    <property type="match status" value="1"/>
</dbReference>
<keyword evidence="5 12" id="KW-0862">Zinc</keyword>
<dbReference type="InterPro" id="IPR036236">
    <property type="entry name" value="Znf_C2H2_sf"/>
</dbReference>
<protein>
    <submittedName>
        <fullName evidence="17">Zinc finger protein ZFP2-like</fullName>
    </submittedName>
</protein>
<feature type="binding site" evidence="12">
    <location>
        <position position="246"/>
    </location>
    <ligand>
        <name>Zn(2+)</name>
        <dbReference type="ChEBI" id="CHEBI:29105"/>
    </ligand>
</feature>
<keyword evidence="8" id="KW-0804">Transcription</keyword>
<evidence type="ECO:0000256" key="1">
    <source>
        <dbReference type="ARBA" id="ARBA00004123"/>
    </source>
</evidence>
<dbReference type="FunFam" id="3.30.160.60:FF:000213">
    <property type="entry name" value="Zinc finger protein 624"/>
    <property type="match status" value="1"/>
</dbReference>
<feature type="domain" description="C2H2-type" evidence="13">
    <location>
        <begin position="662"/>
        <end position="689"/>
    </location>
</feature>
<feature type="domain" description="C2H2-type" evidence="13">
    <location>
        <begin position="747"/>
        <end position="774"/>
    </location>
</feature>
<sequence length="800" mass="89947">MPTSRIFCLAKSCYNYQPSPGSPAFFNLPSDLESRVKWVENAGRSDLKEKTVSTLSGKYYICADHFEPYCFIDPAKRSLLRRDVDVLPTNFKSNLASLASMDDNKSFRDSQSTLAGTVLAEVESAQEILNAAVVSEDVLDGAEWTNIVAVSLSDDGSLMCNTLNSPSQELTEHSVSFNSGNNADSNEMVMECLMLCRLCAALVQVNMLVSIFGDESDKEIKDMIDQIIPGQVMMDDGLPQRVCTSCVERVRNCCEIVDSFKAADSRLRQMVELCNLDDTNGSLTLQDNGSLPIILQTVDESPEVELDGINTNITSHFSEDQTTLDGFVSDSMQLNSRNVKEEASVTNLPTSECITIGDTINFNVQVDGNSLSFQGTEHIKCGVCHQEFEEPADLVSHCMNYHSIKIDDGSVFPTEDISNAFQCTICDHILPNGNFLKSHMLSHVFGTHECSLCKMTFKEKDDLNIHLSEDHINFHGSKESNEEDTDHRCEDCGKVFRSTIALRKHKTTHTGERTVLCSLCGKTLANLNSLRVHMRIHSEERPYTCSECGKSFKGPSELRSHSVTHSREKIHNCPECGRKFHSKGLVRQHMLSHTHDKPHKCDMCTASFNRLGNLNQHKKKHVDKTVIPTVTPFECNACGKRFQSKLTLKYHLAKHTGDKYPFDCEICGKKFIAIDPYRVHMRVHTGERPFECEICKKTFRSSGTLKQHITSLHRDDFPFGCPYCQRSFKRLQSLIVHKKTHTGEKPWLCSQCGRAFAQKGDMIKHTKTHRPNVEEEEIIMEVDTIDDLALDNEISKMIFG</sequence>
<keyword evidence="4 10" id="KW-0863">Zinc-finger</keyword>
<feature type="domain" description="C2H2-type" evidence="13">
    <location>
        <begin position="690"/>
        <end position="718"/>
    </location>
</feature>
<dbReference type="PROSITE" id="PS51915">
    <property type="entry name" value="ZAD"/>
    <property type="match status" value="1"/>
</dbReference>
<dbReference type="FunFam" id="3.30.160.60:FF:000045">
    <property type="entry name" value="ZFP69 zinc finger protein B"/>
    <property type="match status" value="1"/>
</dbReference>
<dbReference type="Pfam" id="PF12874">
    <property type="entry name" value="zf-met"/>
    <property type="match status" value="2"/>
</dbReference>
<dbReference type="Gene3D" id="3.30.160.60">
    <property type="entry name" value="Classic Zinc Finger"/>
    <property type="match status" value="11"/>
</dbReference>
<feature type="binding site" evidence="12">
    <location>
        <position position="243"/>
    </location>
    <ligand>
        <name>Zn(2+)</name>
        <dbReference type="ChEBI" id="CHEBI:29105"/>
    </ligand>
</feature>
<evidence type="ECO:0000256" key="7">
    <source>
        <dbReference type="ARBA" id="ARBA00023125"/>
    </source>
</evidence>
<feature type="domain" description="C2H2-type" evidence="13">
    <location>
        <begin position="515"/>
        <end position="542"/>
    </location>
</feature>
<reference evidence="17" key="1">
    <citation type="submission" date="2025-08" db="UniProtKB">
        <authorList>
            <consortium name="RefSeq"/>
        </authorList>
    </citation>
    <scope>IDENTIFICATION</scope>
    <source>
        <tissue evidence="17">Whole organism</tissue>
    </source>
</reference>
<evidence type="ECO:0000256" key="12">
    <source>
        <dbReference type="PROSITE-ProRule" id="PRU01263"/>
    </source>
</evidence>
<dbReference type="Pfam" id="PF07776">
    <property type="entry name" value="zf-AD"/>
    <property type="match status" value="1"/>
</dbReference>
<dbReference type="FunFam" id="3.30.160.60:FF:000624">
    <property type="entry name" value="zinc finger protein 697"/>
    <property type="match status" value="1"/>
</dbReference>
<dbReference type="InterPro" id="IPR006612">
    <property type="entry name" value="THAP_Znf"/>
</dbReference>
<evidence type="ECO:0000313" key="16">
    <source>
        <dbReference type="Proteomes" id="UP000504606"/>
    </source>
</evidence>
<evidence type="ECO:0000256" key="8">
    <source>
        <dbReference type="ARBA" id="ARBA00023163"/>
    </source>
</evidence>
<dbReference type="InterPro" id="IPR012934">
    <property type="entry name" value="Znf_AD"/>
</dbReference>
<comment type="subcellular location">
    <subcellularLocation>
        <location evidence="1">Nucleus</location>
    </subcellularLocation>
</comment>
<dbReference type="OrthoDB" id="6077919at2759"/>
<keyword evidence="9" id="KW-0539">Nucleus</keyword>
<feature type="domain" description="C2H2-type" evidence="13">
    <location>
        <begin position="487"/>
        <end position="514"/>
    </location>
</feature>
<keyword evidence="7 11" id="KW-0238">DNA-binding</keyword>
<dbReference type="SUPFAM" id="SSF57667">
    <property type="entry name" value="beta-beta-alpha zinc fingers"/>
    <property type="match status" value="7"/>
</dbReference>
<proteinExistence type="predicted"/>
<dbReference type="Pfam" id="PF05485">
    <property type="entry name" value="THAP"/>
    <property type="match status" value="1"/>
</dbReference>
<dbReference type="RefSeq" id="XP_026273301.2">
    <property type="nucleotide sequence ID" value="XM_026417516.2"/>
</dbReference>
<feature type="domain" description="C2H2-type" evidence="13">
    <location>
        <begin position="448"/>
        <end position="480"/>
    </location>
</feature>
<evidence type="ECO:0000256" key="4">
    <source>
        <dbReference type="ARBA" id="ARBA00022771"/>
    </source>
</evidence>
<feature type="binding site" evidence="12">
    <location>
        <position position="199"/>
    </location>
    <ligand>
        <name>Zn(2+)</name>
        <dbReference type="ChEBI" id="CHEBI:29105"/>
    </ligand>
</feature>
<evidence type="ECO:0000256" key="10">
    <source>
        <dbReference type="PROSITE-ProRule" id="PRU00042"/>
    </source>
</evidence>
<evidence type="ECO:0000256" key="11">
    <source>
        <dbReference type="PROSITE-ProRule" id="PRU00309"/>
    </source>
</evidence>
<dbReference type="SMART" id="SM00868">
    <property type="entry name" value="zf-AD"/>
    <property type="match status" value="1"/>
</dbReference>
<dbReference type="SMART" id="SM00980">
    <property type="entry name" value="THAP"/>
    <property type="match status" value="1"/>
</dbReference>
<dbReference type="PROSITE" id="PS50157">
    <property type="entry name" value="ZINC_FINGER_C2H2_2"/>
    <property type="match status" value="11"/>
</dbReference>
<feature type="domain" description="C2H2-type" evidence="13">
    <location>
        <begin position="543"/>
        <end position="570"/>
    </location>
</feature>
<dbReference type="SUPFAM" id="SSF57716">
    <property type="entry name" value="Glucocorticoid receptor-like (DNA-binding domain)"/>
    <property type="match status" value="2"/>
</dbReference>
<feature type="domain" description="C2H2-type" evidence="13">
    <location>
        <begin position="571"/>
        <end position="598"/>
    </location>
</feature>
<gene>
    <name evidence="17" type="primary">LOC113203036</name>
</gene>
<dbReference type="InterPro" id="IPR050888">
    <property type="entry name" value="ZnF_C2H2-type_TF"/>
</dbReference>
<keyword evidence="16" id="KW-1185">Reference proteome</keyword>
<dbReference type="GO" id="GO:0008270">
    <property type="term" value="F:zinc ion binding"/>
    <property type="evidence" value="ECO:0007669"/>
    <property type="project" value="UniProtKB-UniRule"/>
</dbReference>
<feature type="binding site" evidence="12">
    <location>
        <position position="196"/>
    </location>
    <ligand>
        <name>Zn(2+)</name>
        <dbReference type="ChEBI" id="CHEBI:29105"/>
    </ligand>
</feature>
<dbReference type="Pfam" id="PF13912">
    <property type="entry name" value="zf-C2H2_6"/>
    <property type="match status" value="3"/>
</dbReference>
<feature type="domain" description="THAP-type" evidence="14">
    <location>
        <begin position="1"/>
        <end position="91"/>
    </location>
</feature>
<dbReference type="Pfam" id="PF00096">
    <property type="entry name" value="zf-C2H2"/>
    <property type="match status" value="5"/>
</dbReference>
<evidence type="ECO:0000313" key="17">
    <source>
        <dbReference type="RefSeq" id="XP_026273301.2"/>
    </source>
</evidence>
<feature type="domain" description="C2H2-type" evidence="13">
    <location>
        <begin position="719"/>
        <end position="746"/>
    </location>
</feature>
<keyword evidence="3" id="KW-0677">Repeat</keyword>
<dbReference type="FunFam" id="3.30.160.60:FF:000710">
    <property type="entry name" value="Zinc finger protein 768"/>
    <property type="match status" value="1"/>
</dbReference>
<organism evidence="16 17">
    <name type="scientific">Frankliniella occidentalis</name>
    <name type="common">Western flower thrips</name>
    <name type="synonym">Euthrips occidentalis</name>
    <dbReference type="NCBI Taxonomy" id="133901"/>
    <lineage>
        <taxon>Eukaryota</taxon>
        <taxon>Metazoa</taxon>
        <taxon>Ecdysozoa</taxon>
        <taxon>Arthropoda</taxon>
        <taxon>Hexapoda</taxon>
        <taxon>Insecta</taxon>
        <taxon>Pterygota</taxon>
        <taxon>Neoptera</taxon>
        <taxon>Paraneoptera</taxon>
        <taxon>Thysanoptera</taxon>
        <taxon>Terebrantia</taxon>
        <taxon>Thripoidea</taxon>
        <taxon>Thripidae</taxon>
        <taxon>Frankliniella</taxon>
    </lineage>
</organism>
<dbReference type="FunFam" id="3.30.160.60:FF:000446">
    <property type="entry name" value="Zinc finger protein"/>
    <property type="match status" value="3"/>
</dbReference>
<evidence type="ECO:0000259" key="15">
    <source>
        <dbReference type="PROSITE" id="PS51915"/>
    </source>
</evidence>
<feature type="domain" description="ZAD" evidence="15">
    <location>
        <begin position="194"/>
        <end position="270"/>
    </location>
</feature>
<dbReference type="AlphaFoldDB" id="A0A6J1S3E4"/>
<evidence type="ECO:0000259" key="13">
    <source>
        <dbReference type="PROSITE" id="PS50157"/>
    </source>
</evidence>
<dbReference type="Proteomes" id="UP000504606">
    <property type="component" value="Unplaced"/>
</dbReference>
<evidence type="ECO:0000256" key="5">
    <source>
        <dbReference type="ARBA" id="ARBA00022833"/>
    </source>
</evidence>
<name>A0A6J1S3E4_FRAOC</name>
<dbReference type="InterPro" id="IPR013087">
    <property type="entry name" value="Znf_C2H2_type"/>
</dbReference>
<dbReference type="PANTHER" id="PTHR24406">
    <property type="entry name" value="TRANSCRIPTIONAL REPRESSOR CTCFL-RELATED"/>
    <property type="match status" value="1"/>
</dbReference>